<name>A0A517KZ04_9PEZI</name>
<reference evidence="1 2" key="1">
    <citation type="submission" date="2019-07" db="EMBL/GenBank/DDBJ databases">
        <title>Finished genome of Venturia effusa.</title>
        <authorList>
            <person name="Young C.A."/>
            <person name="Cox M.P."/>
            <person name="Ganley A.R.D."/>
            <person name="David W.J."/>
        </authorList>
    </citation>
    <scope>NUCLEOTIDE SEQUENCE [LARGE SCALE GENOMIC DNA]</scope>
    <source>
        <strain evidence="2">albino</strain>
    </source>
</reference>
<protein>
    <submittedName>
        <fullName evidence="1">Uncharacterized protein</fullName>
    </submittedName>
</protein>
<gene>
    <name evidence="1" type="ORF">FKW77_001337</name>
</gene>
<dbReference type="EMBL" id="CP042186">
    <property type="protein sequence ID" value="QDS68619.1"/>
    <property type="molecule type" value="Genomic_DNA"/>
</dbReference>
<organism evidence="1 2">
    <name type="scientific">Venturia effusa</name>
    <dbReference type="NCBI Taxonomy" id="50376"/>
    <lineage>
        <taxon>Eukaryota</taxon>
        <taxon>Fungi</taxon>
        <taxon>Dikarya</taxon>
        <taxon>Ascomycota</taxon>
        <taxon>Pezizomycotina</taxon>
        <taxon>Dothideomycetes</taxon>
        <taxon>Pleosporomycetidae</taxon>
        <taxon>Venturiales</taxon>
        <taxon>Venturiaceae</taxon>
        <taxon>Venturia</taxon>
    </lineage>
</organism>
<dbReference type="Proteomes" id="UP000316270">
    <property type="component" value="Chromosome 2"/>
</dbReference>
<dbReference type="AlphaFoldDB" id="A0A517KZ04"/>
<evidence type="ECO:0000313" key="2">
    <source>
        <dbReference type="Proteomes" id="UP000316270"/>
    </source>
</evidence>
<evidence type="ECO:0000313" key="1">
    <source>
        <dbReference type="EMBL" id="QDS68619.1"/>
    </source>
</evidence>
<accession>A0A517KZ04</accession>
<sequence length="145" mass="15914">MSIISLKMSLSAVHERGNSRILYSTTRLSLSRLQLQYGDKSKFSTVIVMRYSLPWNGHWTATDDCLEQVFEDVKAALGRKDDEFVFRDVAATCGQYITIIVLKFAHCVPVVGRDSVQVGLMGGHIAGDVVWKCMGALATTVVGSA</sequence>
<keyword evidence="2" id="KW-1185">Reference proteome</keyword>
<proteinExistence type="predicted"/>